<protein>
    <submittedName>
        <fullName evidence="1">Uncharacterized protein</fullName>
    </submittedName>
</protein>
<reference evidence="1" key="2">
    <citation type="submission" date="2020-05" db="UniProtKB">
        <authorList>
            <consortium name="EnsemblMetazoa"/>
        </authorList>
    </citation>
    <scope>IDENTIFICATION</scope>
    <source>
        <strain evidence="1">ACHKN1017</strain>
    </source>
</reference>
<dbReference type="Proteomes" id="UP000075881">
    <property type="component" value="Unassembled WGS sequence"/>
</dbReference>
<dbReference type="EnsemblMetazoa" id="ACHR009430-RA">
    <property type="protein sequence ID" value="ACHR009430-PA"/>
    <property type="gene ID" value="ACHR009430"/>
</dbReference>
<proteinExistence type="predicted"/>
<evidence type="ECO:0000313" key="2">
    <source>
        <dbReference type="Proteomes" id="UP000075881"/>
    </source>
</evidence>
<name>A0A182KF92_9DIPT</name>
<keyword evidence="2" id="KW-1185">Reference proteome</keyword>
<evidence type="ECO:0000313" key="1">
    <source>
        <dbReference type="EnsemblMetazoa" id="ACHR009430-PA"/>
    </source>
</evidence>
<dbReference type="AlphaFoldDB" id="A0A182KF92"/>
<sequence length="180" mass="19138">MATITLPAEQQPATILPNSDTLYGTYDNETNCITIVLAGNEEEVSETTTVTFMESQDGEAGASSEEVILLDQQEVVEPMGDDSTSQLPLELFAPLPPITIRPPSPLQDLLSPIASQPLKSPGGFSSVSDAGYESLGSPTPVSIGSDAISPTDPSTMSLDYALGDDFNEFWNLDPLFPILE</sequence>
<dbReference type="STRING" id="43041.A0A182KF92"/>
<reference evidence="2" key="1">
    <citation type="submission" date="2013-03" db="EMBL/GenBank/DDBJ databases">
        <title>The Genome Sequence of Anopheles christyi ACHKN1017.</title>
        <authorList>
            <consortium name="The Broad Institute Genomics Platform"/>
            <person name="Neafsey D.E."/>
            <person name="Besansky N."/>
            <person name="Walker B."/>
            <person name="Young S.K."/>
            <person name="Zeng Q."/>
            <person name="Gargeya S."/>
            <person name="Fitzgerald M."/>
            <person name="Haas B."/>
            <person name="Abouelleil A."/>
            <person name="Allen A.W."/>
            <person name="Alvarado L."/>
            <person name="Arachchi H.M."/>
            <person name="Berlin A.M."/>
            <person name="Chapman S.B."/>
            <person name="Gainer-Dewar J."/>
            <person name="Goldberg J."/>
            <person name="Griggs A."/>
            <person name="Gujja S."/>
            <person name="Hansen M."/>
            <person name="Howarth C."/>
            <person name="Imamovic A."/>
            <person name="Ireland A."/>
            <person name="Larimer J."/>
            <person name="McCowan C."/>
            <person name="Murphy C."/>
            <person name="Pearson M."/>
            <person name="Poon T.W."/>
            <person name="Priest M."/>
            <person name="Roberts A."/>
            <person name="Saif S."/>
            <person name="Shea T."/>
            <person name="Sisk P."/>
            <person name="Sykes S."/>
            <person name="Wortman J."/>
            <person name="Nusbaum C."/>
            <person name="Birren B."/>
        </authorList>
    </citation>
    <scope>NUCLEOTIDE SEQUENCE [LARGE SCALE GENOMIC DNA]</scope>
    <source>
        <strain evidence="2">ACHKN1017</strain>
    </source>
</reference>
<accession>A0A182KF92</accession>
<organism evidence="1 2">
    <name type="scientific">Anopheles christyi</name>
    <dbReference type="NCBI Taxonomy" id="43041"/>
    <lineage>
        <taxon>Eukaryota</taxon>
        <taxon>Metazoa</taxon>
        <taxon>Ecdysozoa</taxon>
        <taxon>Arthropoda</taxon>
        <taxon>Hexapoda</taxon>
        <taxon>Insecta</taxon>
        <taxon>Pterygota</taxon>
        <taxon>Neoptera</taxon>
        <taxon>Endopterygota</taxon>
        <taxon>Diptera</taxon>
        <taxon>Nematocera</taxon>
        <taxon>Culicoidea</taxon>
        <taxon>Culicidae</taxon>
        <taxon>Anophelinae</taxon>
        <taxon>Anopheles</taxon>
    </lineage>
</organism>
<dbReference type="VEuPathDB" id="VectorBase:ACHR009430"/>